<proteinExistence type="predicted"/>
<dbReference type="SUPFAM" id="SSF46894">
    <property type="entry name" value="C-terminal effector domain of the bipartite response regulators"/>
    <property type="match status" value="1"/>
</dbReference>
<dbReference type="SMART" id="SM00421">
    <property type="entry name" value="HTH_LUXR"/>
    <property type="match status" value="1"/>
</dbReference>
<feature type="compositionally biased region" description="Basic residues" evidence="1">
    <location>
        <begin position="816"/>
        <end position="825"/>
    </location>
</feature>
<sequence length="853" mass="92494">MAPLRVGTVPTTSDEFIGREPELGRLATLLSGPARLVTVIGAGGLGKTRLVTEAVHRLPRTGERRVHWVRLARLAAGTDAAGVAEDVVRAVVDHDFSGRDPWPALRDTLTAAAAPPVLVMDNCEHVTDGAGQVIAELIETVPGLTVLATSRRPLGWVDEQLLPLPPLTQRQAVELFHQRAALTGTVLSPDSAGTVASICRHLHHYPLHIRLAAARLRRRPPAVILRDLDGRAGDTRLHWPPATLVGADTRHRGITDVIAWSFELCDERERLLFERMSVFAPGYDVNPADADADSGLEVGADLDAIVAVCSGLDTADGSGAEPAAAEVEELLERLADQSLVTVHLSARAVRYSLLESLRLFARERLAERDPREPRRLADRHRRYYRDRITSSDDGDGRLPQWARASWDNLLLAIDRSLDSPDDAVAGLEIALGMIALHVPFFRGSLRESRRRAEKTLAVAESAPEPLRIRAMATIAWICLCQGLPGEAEELLDRCVAAAVPEPAARERLAADPTAEVPLPAPVVFTLGCRLMLVEQDVRSLVLLSRAHDMFTTAADYGHSAICALFEALAAAFLGTPEQALAVTARHLEAADSGADWAKSWAEIARIIAQTLHGDARWAAAAAPATLARQVATRDTWGVVWSVHARAWALARLTFDTPHPAVPRATAVEIARLLGAAAALRRRLGVEIAQLRPFVAETDRAADGIRRLLGPRAFDAAYREGTEVRPTLTEISQLACDIAVPDERPARPHAPEWDLLTRAEQEVAALAAAGWTNGEIAARRGSSARTVDAQVAAVLRKLAVASRADIAPRVPPERRTRAAHTPRPRRYRTESAAPASSVTRVSERPREPGPARRR</sequence>
<dbReference type="GO" id="GO:0006355">
    <property type="term" value="P:regulation of DNA-templated transcription"/>
    <property type="evidence" value="ECO:0007669"/>
    <property type="project" value="InterPro"/>
</dbReference>
<dbReference type="CDD" id="cd06170">
    <property type="entry name" value="LuxR_C_like"/>
    <property type="match status" value="1"/>
</dbReference>
<organism evidence="3 4">
    <name type="scientific">Nocardia cerradoensis</name>
    <dbReference type="NCBI Taxonomy" id="85688"/>
    <lineage>
        <taxon>Bacteria</taxon>
        <taxon>Bacillati</taxon>
        <taxon>Actinomycetota</taxon>
        <taxon>Actinomycetes</taxon>
        <taxon>Mycobacteriales</taxon>
        <taxon>Nocardiaceae</taxon>
        <taxon>Nocardia</taxon>
    </lineage>
</organism>
<keyword evidence="4" id="KW-1185">Reference proteome</keyword>
<dbReference type="InterPro" id="IPR036388">
    <property type="entry name" value="WH-like_DNA-bd_sf"/>
</dbReference>
<gene>
    <name evidence="3" type="ORF">B7C42_04837</name>
</gene>
<dbReference type="GO" id="GO:0003677">
    <property type="term" value="F:DNA binding"/>
    <property type="evidence" value="ECO:0007669"/>
    <property type="project" value="InterPro"/>
</dbReference>
<dbReference type="InterPro" id="IPR000792">
    <property type="entry name" value="Tscrpt_reg_LuxR_C"/>
</dbReference>
<feature type="compositionally biased region" description="Basic and acidic residues" evidence="1">
    <location>
        <begin position="840"/>
        <end position="853"/>
    </location>
</feature>
<evidence type="ECO:0000256" key="1">
    <source>
        <dbReference type="SAM" id="MobiDB-lite"/>
    </source>
</evidence>
<dbReference type="SUPFAM" id="SSF52540">
    <property type="entry name" value="P-loop containing nucleoside triphosphate hydrolases"/>
    <property type="match status" value="1"/>
</dbReference>
<name>A0A231H278_9NOCA</name>
<evidence type="ECO:0000313" key="3">
    <source>
        <dbReference type="EMBL" id="OXR42951.1"/>
    </source>
</evidence>
<reference evidence="3 4" key="1">
    <citation type="submission" date="2017-07" db="EMBL/GenBank/DDBJ databases">
        <title>First draft Genome Sequence of Nocardia cerradoensis isolated from human infection.</title>
        <authorList>
            <person name="Carrasco G."/>
        </authorList>
    </citation>
    <scope>NUCLEOTIDE SEQUENCE [LARGE SCALE GENOMIC DNA]</scope>
    <source>
        <strain evidence="3 4">CNM20130759</strain>
    </source>
</reference>
<dbReference type="InterPro" id="IPR016032">
    <property type="entry name" value="Sig_transdc_resp-reg_C-effctor"/>
</dbReference>
<dbReference type="PRINTS" id="PR00038">
    <property type="entry name" value="HTHLUXR"/>
</dbReference>
<feature type="region of interest" description="Disordered" evidence="1">
    <location>
        <begin position="805"/>
        <end position="853"/>
    </location>
</feature>
<accession>A0A231H278</accession>
<evidence type="ECO:0000313" key="4">
    <source>
        <dbReference type="Proteomes" id="UP000215506"/>
    </source>
</evidence>
<dbReference type="PROSITE" id="PS50043">
    <property type="entry name" value="HTH_LUXR_2"/>
    <property type="match status" value="1"/>
</dbReference>
<protein>
    <submittedName>
        <fullName evidence="3">Putative HTH-type transcriptional regulator</fullName>
    </submittedName>
</protein>
<dbReference type="Pfam" id="PF00196">
    <property type="entry name" value="GerE"/>
    <property type="match status" value="1"/>
</dbReference>
<dbReference type="AlphaFoldDB" id="A0A231H278"/>
<evidence type="ECO:0000259" key="2">
    <source>
        <dbReference type="PROSITE" id="PS50043"/>
    </source>
</evidence>
<dbReference type="InterPro" id="IPR041664">
    <property type="entry name" value="AAA_16"/>
</dbReference>
<dbReference type="RefSeq" id="WP_094026630.1">
    <property type="nucleotide sequence ID" value="NZ_NGAF01000011.1"/>
</dbReference>
<dbReference type="Gene3D" id="3.40.50.300">
    <property type="entry name" value="P-loop containing nucleotide triphosphate hydrolases"/>
    <property type="match status" value="1"/>
</dbReference>
<dbReference type="PANTHER" id="PTHR47691:SF3">
    <property type="entry name" value="HTH-TYPE TRANSCRIPTIONAL REGULATOR RV0890C-RELATED"/>
    <property type="match status" value="1"/>
</dbReference>
<dbReference type="InterPro" id="IPR027417">
    <property type="entry name" value="P-loop_NTPase"/>
</dbReference>
<feature type="domain" description="HTH luxR-type" evidence="2">
    <location>
        <begin position="748"/>
        <end position="813"/>
    </location>
</feature>
<dbReference type="EMBL" id="NGAF01000011">
    <property type="protein sequence ID" value="OXR42951.1"/>
    <property type="molecule type" value="Genomic_DNA"/>
</dbReference>
<dbReference type="Proteomes" id="UP000215506">
    <property type="component" value="Unassembled WGS sequence"/>
</dbReference>
<dbReference type="PANTHER" id="PTHR47691">
    <property type="entry name" value="REGULATOR-RELATED"/>
    <property type="match status" value="1"/>
</dbReference>
<dbReference type="Pfam" id="PF13191">
    <property type="entry name" value="AAA_16"/>
    <property type="match status" value="1"/>
</dbReference>
<dbReference type="Gene3D" id="1.10.10.10">
    <property type="entry name" value="Winged helix-like DNA-binding domain superfamily/Winged helix DNA-binding domain"/>
    <property type="match status" value="1"/>
</dbReference>
<comment type="caution">
    <text evidence="3">The sequence shown here is derived from an EMBL/GenBank/DDBJ whole genome shotgun (WGS) entry which is preliminary data.</text>
</comment>